<dbReference type="PANTHER" id="PTHR32196:SF21">
    <property type="entry name" value="ABC TRANSPORTER PERMEASE PROTEIN YPHD-RELATED"/>
    <property type="match status" value="1"/>
</dbReference>
<feature type="transmembrane region" description="Helical" evidence="8">
    <location>
        <begin position="188"/>
        <end position="208"/>
    </location>
</feature>
<accession>A0ABU0S707</accession>
<comment type="caution">
    <text evidence="9">The sequence shown here is derived from an EMBL/GenBank/DDBJ whole genome shotgun (WGS) entry which is preliminary data.</text>
</comment>
<dbReference type="EMBL" id="JAUSZT010000002">
    <property type="protein sequence ID" value="MDQ0995468.1"/>
    <property type="molecule type" value="Genomic_DNA"/>
</dbReference>
<evidence type="ECO:0000256" key="7">
    <source>
        <dbReference type="ARBA" id="ARBA00023136"/>
    </source>
</evidence>
<protein>
    <submittedName>
        <fullName evidence="9">Erythritol transport system permease protein</fullName>
    </submittedName>
</protein>
<keyword evidence="10" id="KW-1185">Reference proteome</keyword>
<keyword evidence="7 8" id="KW-0472">Membrane</keyword>
<feature type="transmembrane region" description="Helical" evidence="8">
    <location>
        <begin position="112"/>
        <end position="134"/>
    </location>
</feature>
<dbReference type="Proteomes" id="UP001237780">
    <property type="component" value="Unassembled WGS sequence"/>
</dbReference>
<dbReference type="RefSeq" id="WP_307276792.1">
    <property type="nucleotide sequence ID" value="NZ_JAUSZT010000002.1"/>
</dbReference>
<feature type="transmembrane region" description="Helical" evidence="8">
    <location>
        <begin position="293"/>
        <end position="311"/>
    </location>
</feature>
<keyword evidence="2" id="KW-0813">Transport</keyword>
<evidence type="ECO:0000256" key="6">
    <source>
        <dbReference type="ARBA" id="ARBA00022989"/>
    </source>
</evidence>
<organism evidence="9 10">
    <name type="scientific">Phyllobacterium ifriqiyense</name>
    <dbReference type="NCBI Taxonomy" id="314238"/>
    <lineage>
        <taxon>Bacteria</taxon>
        <taxon>Pseudomonadati</taxon>
        <taxon>Pseudomonadota</taxon>
        <taxon>Alphaproteobacteria</taxon>
        <taxon>Hyphomicrobiales</taxon>
        <taxon>Phyllobacteriaceae</taxon>
        <taxon>Phyllobacterium</taxon>
    </lineage>
</organism>
<feature type="transmembrane region" description="Helical" evidence="8">
    <location>
        <begin position="58"/>
        <end position="77"/>
    </location>
</feature>
<keyword evidence="6 8" id="KW-1133">Transmembrane helix</keyword>
<comment type="subcellular location">
    <subcellularLocation>
        <location evidence="1">Cell membrane</location>
        <topology evidence="1">Multi-pass membrane protein</topology>
    </subcellularLocation>
</comment>
<evidence type="ECO:0000256" key="1">
    <source>
        <dbReference type="ARBA" id="ARBA00004651"/>
    </source>
</evidence>
<reference evidence="9 10" key="1">
    <citation type="submission" date="2023-07" db="EMBL/GenBank/DDBJ databases">
        <title>Comparative genomics of wheat-associated soil bacteria to identify genetic determinants of phenazine resistance.</title>
        <authorList>
            <person name="Mouncey N."/>
        </authorList>
    </citation>
    <scope>NUCLEOTIDE SEQUENCE [LARGE SCALE GENOMIC DNA]</scope>
    <source>
        <strain evidence="9 10">W4I11</strain>
    </source>
</reference>
<proteinExistence type="predicted"/>
<dbReference type="CDD" id="cd06579">
    <property type="entry name" value="TM_PBP1_transp_AraH_like"/>
    <property type="match status" value="1"/>
</dbReference>
<keyword evidence="4" id="KW-0997">Cell inner membrane</keyword>
<evidence type="ECO:0000256" key="4">
    <source>
        <dbReference type="ARBA" id="ARBA00022519"/>
    </source>
</evidence>
<name>A0ABU0S707_9HYPH</name>
<evidence type="ECO:0000313" key="9">
    <source>
        <dbReference type="EMBL" id="MDQ0995468.1"/>
    </source>
</evidence>
<evidence type="ECO:0000313" key="10">
    <source>
        <dbReference type="Proteomes" id="UP001237780"/>
    </source>
</evidence>
<sequence length="370" mass="38642">MATATASEKTSGAYSGSILLTLMKLRTFIALFAVIVFFSIFAPNFLSAANIILMSKHVALNAFLAMGMTFVIITGGIDLSVGSIVGLCGMVAGGLILHGIDLQFGYTIYFNIVEVCLITLAVGVAIGAINGLLITRLNVAPFIATLGTLYVARGFALLSSDGQTFPNLVGKAELSTTGFGFLGSGRVFGLPVSIWMLIVVALAAAYLARYTPIGRQIFAVGGNERAARMSGIRVNRVKMFVYMFSGFCAAIVGIVISSELMASHPATGNSFELNAIAAAVLGGTSMSGGRGTIGGTIIGAFVIGILSDGLVMMGVSSFWQMVIKGIVIIVAVVIDQAQRRLQQQVALMQLASMANANPSRAQDFGHGDNR</sequence>
<evidence type="ECO:0000256" key="5">
    <source>
        <dbReference type="ARBA" id="ARBA00022692"/>
    </source>
</evidence>
<dbReference type="Pfam" id="PF02653">
    <property type="entry name" value="BPD_transp_2"/>
    <property type="match status" value="1"/>
</dbReference>
<evidence type="ECO:0000256" key="2">
    <source>
        <dbReference type="ARBA" id="ARBA00022448"/>
    </source>
</evidence>
<dbReference type="PANTHER" id="PTHR32196">
    <property type="entry name" value="ABC TRANSPORTER PERMEASE PROTEIN YPHD-RELATED-RELATED"/>
    <property type="match status" value="1"/>
</dbReference>
<feature type="transmembrane region" description="Helical" evidence="8">
    <location>
        <begin position="27"/>
        <end position="46"/>
    </location>
</feature>
<dbReference type="InterPro" id="IPR001851">
    <property type="entry name" value="ABC_transp_permease"/>
</dbReference>
<feature type="transmembrane region" description="Helical" evidence="8">
    <location>
        <begin position="83"/>
        <end position="100"/>
    </location>
</feature>
<evidence type="ECO:0000256" key="8">
    <source>
        <dbReference type="SAM" id="Phobius"/>
    </source>
</evidence>
<keyword evidence="5 8" id="KW-0812">Transmembrane</keyword>
<evidence type="ECO:0000256" key="3">
    <source>
        <dbReference type="ARBA" id="ARBA00022475"/>
    </source>
</evidence>
<keyword evidence="3" id="KW-1003">Cell membrane</keyword>
<feature type="transmembrane region" description="Helical" evidence="8">
    <location>
        <begin position="239"/>
        <end position="256"/>
    </location>
</feature>
<gene>
    <name evidence="9" type="ORF">QFZ34_000645</name>
</gene>